<dbReference type="Proteomes" id="UP000305888">
    <property type="component" value="Chromosome"/>
</dbReference>
<dbReference type="FunFam" id="3.90.230.10:FF:000009">
    <property type="entry name" value="xaa-Pro aminopeptidase 2"/>
    <property type="match status" value="1"/>
</dbReference>
<dbReference type="Pfam" id="PF16189">
    <property type="entry name" value="Creatinase_N_2"/>
    <property type="match status" value="1"/>
</dbReference>
<dbReference type="InterPro" id="IPR000587">
    <property type="entry name" value="Creatinase_N"/>
</dbReference>
<dbReference type="SUPFAM" id="SSF55920">
    <property type="entry name" value="Creatinase/aminopeptidase"/>
    <property type="match status" value="1"/>
</dbReference>
<dbReference type="GO" id="GO:0005737">
    <property type="term" value="C:cytoplasm"/>
    <property type="evidence" value="ECO:0007669"/>
    <property type="project" value="UniProtKB-ARBA"/>
</dbReference>
<dbReference type="CDD" id="cd01085">
    <property type="entry name" value="APP"/>
    <property type="match status" value="1"/>
</dbReference>
<dbReference type="Gene3D" id="3.90.230.10">
    <property type="entry name" value="Creatinase/methionine aminopeptidase superfamily"/>
    <property type="match status" value="1"/>
</dbReference>
<evidence type="ECO:0000256" key="3">
    <source>
        <dbReference type="ARBA" id="ARBA00022801"/>
    </source>
</evidence>
<feature type="domain" description="Peptidase M24" evidence="4">
    <location>
        <begin position="318"/>
        <end position="530"/>
    </location>
</feature>
<dbReference type="SUPFAM" id="SSF53092">
    <property type="entry name" value="Creatinase/prolidase N-terminal domain"/>
    <property type="match status" value="2"/>
</dbReference>
<accession>A0A5B8FVI7</accession>
<proteinExistence type="inferred from homology"/>
<dbReference type="InterPro" id="IPR032416">
    <property type="entry name" value="Peptidase_M24_C"/>
</dbReference>
<dbReference type="InterPro" id="IPR029149">
    <property type="entry name" value="Creatin/AminoP/Spt16_N"/>
</dbReference>
<evidence type="ECO:0000259" key="6">
    <source>
        <dbReference type="Pfam" id="PF16188"/>
    </source>
</evidence>
<dbReference type="GO" id="GO:0070006">
    <property type="term" value="F:metalloaminopeptidase activity"/>
    <property type="evidence" value="ECO:0007669"/>
    <property type="project" value="InterPro"/>
</dbReference>
<dbReference type="Pfam" id="PF00557">
    <property type="entry name" value="Peptidase_M24"/>
    <property type="match status" value="1"/>
</dbReference>
<evidence type="ECO:0000259" key="4">
    <source>
        <dbReference type="Pfam" id="PF00557"/>
    </source>
</evidence>
<evidence type="ECO:0000256" key="2">
    <source>
        <dbReference type="ARBA" id="ARBA00022723"/>
    </source>
</evidence>
<evidence type="ECO:0000256" key="1">
    <source>
        <dbReference type="ARBA" id="ARBA00008766"/>
    </source>
</evidence>
<dbReference type="GO" id="GO:0046872">
    <property type="term" value="F:metal ion binding"/>
    <property type="evidence" value="ECO:0007669"/>
    <property type="project" value="UniProtKB-KW"/>
</dbReference>
<organism evidence="7 8">
    <name type="scientific">Paroceanicella profunda</name>
    <dbReference type="NCBI Taxonomy" id="2579971"/>
    <lineage>
        <taxon>Bacteria</taxon>
        <taxon>Pseudomonadati</taxon>
        <taxon>Pseudomonadota</taxon>
        <taxon>Alphaproteobacteria</taxon>
        <taxon>Rhodobacterales</taxon>
        <taxon>Paracoccaceae</taxon>
        <taxon>Paroceanicella</taxon>
    </lineage>
</organism>
<dbReference type="PANTHER" id="PTHR43763">
    <property type="entry name" value="XAA-PRO AMINOPEPTIDASE 1"/>
    <property type="match status" value="1"/>
</dbReference>
<dbReference type="InterPro" id="IPR036005">
    <property type="entry name" value="Creatinase/aminopeptidase-like"/>
</dbReference>
<dbReference type="Pfam" id="PF16188">
    <property type="entry name" value="Peptidase_M24_C"/>
    <property type="match status" value="1"/>
</dbReference>
<reference evidence="7 8" key="1">
    <citation type="submission" date="2019-06" db="EMBL/GenBank/DDBJ databases">
        <title>Genome sequence of Rhodobacteraceae bacterium D4M1.</title>
        <authorList>
            <person name="Cao J."/>
        </authorList>
    </citation>
    <scope>NUCLEOTIDE SEQUENCE [LARGE SCALE GENOMIC DNA]</scope>
    <source>
        <strain evidence="7 8">D4M1</strain>
    </source>
</reference>
<keyword evidence="3" id="KW-0378">Hydrolase</keyword>
<dbReference type="KEGG" id="ppru:FDP22_05965"/>
<dbReference type="Pfam" id="PF01321">
    <property type="entry name" value="Creatinase_N"/>
    <property type="match status" value="1"/>
</dbReference>
<protein>
    <submittedName>
        <fullName evidence="7">Aminopeptidase P family protein</fullName>
    </submittedName>
</protein>
<feature type="domain" description="Creatinase N-terminal" evidence="5">
    <location>
        <begin position="17"/>
        <end position="153"/>
    </location>
</feature>
<keyword evidence="8" id="KW-1185">Reference proteome</keyword>
<evidence type="ECO:0000259" key="5">
    <source>
        <dbReference type="Pfam" id="PF01321"/>
    </source>
</evidence>
<dbReference type="OrthoDB" id="9806388at2"/>
<dbReference type="PANTHER" id="PTHR43763:SF6">
    <property type="entry name" value="XAA-PRO AMINOPEPTIDASE 1"/>
    <property type="match status" value="1"/>
</dbReference>
<keyword evidence="7" id="KW-0031">Aminopeptidase</keyword>
<dbReference type="Gene3D" id="3.40.350.10">
    <property type="entry name" value="Creatinase/prolidase N-terminal domain"/>
    <property type="match status" value="2"/>
</dbReference>
<dbReference type="AlphaFoldDB" id="A0A5B8FVI7"/>
<feature type="domain" description="Peptidase M24 C-terminal" evidence="6">
    <location>
        <begin position="541"/>
        <end position="601"/>
    </location>
</feature>
<gene>
    <name evidence="7" type="ORF">FDP22_05965</name>
</gene>
<evidence type="ECO:0000313" key="7">
    <source>
        <dbReference type="EMBL" id="QDL91374.1"/>
    </source>
</evidence>
<dbReference type="InterPro" id="IPR050422">
    <property type="entry name" value="X-Pro_aminopeptidase_P"/>
</dbReference>
<name>A0A5B8FVI7_9RHOB</name>
<comment type="similarity">
    <text evidence="1">Belongs to the peptidase M24B family.</text>
</comment>
<dbReference type="EMBL" id="CP040818">
    <property type="protein sequence ID" value="QDL91374.1"/>
    <property type="molecule type" value="Genomic_DNA"/>
</dbReference>
<evidence type="ECO:0000313" key="8">
    <source>
        <dbReference type="Proteomes" id="UP000305888"/>
    </source>
</evidence>
<dbReference type="InterPro" id="IPR000994">
    <property type="entry name" value="Pept_M24"/>
</dbReference>
<keyword evidence="2" id="KW-0479">Metal-binding</keyword>
<keyword evidence="7" id="KW-0645">Protease</keyword>
<sequence>MFQTFDAKTTPATGAARLAALREAMRAAGVDGFLVPRADAFQGENVAPRDERLAWLTGFTGSAGLCAALAERAAVFIDGRYTLQVRDQVDLAVFTPVAIHETAPAEWLAGAMAQGQVLAYDPWLHGREELGRLAERLTPLGVTLRAVENLVDTVWPDQPAPPAAPLRVHPDALAGETHGAKRARLGAELAAAEAEAALITLPDSIAWLLNIRGGDIARSPYAHAFALLGADGRVSLFTDPAKLGAEVAAHLGNEVDVQPWSALEPALTGFAGRRVTLDRATAPARVADLLEAAGAAILWRADPCVAPKARKTAAELDGMRSAQARDSVALARFLCWLDGAAPQGGLTEIDVVRRLEAFRAEAGGLTDISFETISGAGPNGAIVHYRVTEATNRTIQPGELLLVDSGAQYAEGTTDITRTMATGVVGVEEAWAFTLVLKGMIALSRARFPQGVAGRDLDALARVALWRAGLDYDHGTGHGVGACLGVHEGPQAISRRNMVPLEAGMVLSNEPGFYREGAFGIRIENLLAVTPAEIPEGGTRKMLGFETLTFVPIDRRLIRPDMLDAAERVWLDAYHAEVLARVRPRLDAETAGWLDEACAPL</sequence>
<dbReference type="InterPro" id="IPR033740">
    <property type="entry name" value="Pept_M24B"/>
</dbReference>
<dbReference type="RefSeq" id="WP_138575772.1">
    <property type="nucleotide sequence ID" value="NZ_CP040818.1"/>
</dbReference>